<feature type="transmembrane region" description="Helical" evidence="10">
    <location>
        <begin position="30"/>
        <end position="55"/>
    </location>
</feature>
<reference evidence="12 14" key="2">
    <citation type="journal article" date="2013" name="Nature">
        <title>Insights into bilaterian evolution from three spiralian genomes.</title>
        <authorList>
            <person name="Simakov O."/>
            <person name="Marletaz F."/>
            <person name="Cho S.J."/>
            <person name="Edsinger-Gonzales E."/>
            <person name="Havlak P."/>
            <person name="Hellsten U."/>
            <person name="Kuo D.H."/>
            <person name="Larsson T."/>
            <person name="Lv J."/>
            <person name="Arendt D."/>
            <person name="Savage R."/>
            <person name="Osoegawa K."/>
            <person name="de Jong P."/>
            <person name="Grimwood J."/>
            <person name="Chapman J.A."/>
            <person name="Shapiro H."/>
            <person name="Aerts A."/>
            <person name="Otillar R.P."/>
            <person name="Terry A.Y."/>
            <person name="Boore J.L."/>
            <person name="Grigoriev I.V."/>
            <person name="Lindberg D.R."/>
            <person name="Seaver E.C."/>
            <person name="Weisblat D.A."/>
            <person name="Putnam N.H."/>
            <person name="Rokhsar D.S."/>
        </authorList>
    </citation>
    <scope>NUCLEOTIDE SEQUENCE</scope>
    <source>
        <strain evidence="12 14">I ESC-2004</strain>
    </source>
</reference>
<gene>
    <name evidence="12" type="ORF">CAPTEDRAFT_118849</name>
</gene>
<dbReference type="AlphaFoldDB" id="R7UA82"/>
<dbReference type="SMART" id="SM01381">
    <property type="entry name" value="7TM_GPCR_Srsx"/>
    <property type="match status" value="1"/>
</dbReference>
<dbReference type="GO" id="GO:0005886">
    <property type="term" value="C:plasma membrane"/>
    <property type="evidence" value="ECO:0007669"/>
    <property type="project" value="UniProtKB-SubCell"/>
</dbReference>
<feature type="transmembrane region" description="Helical" evidence="10">
    <location>
        <begin position="269"/>
        <end position="291"/>
    </location>
</feature>
<name>R7UA82_CAPTE</name>
<evidence type="ECO:0000256" key="3">
    <source>
        <dbReference type="ARBA" id="ARBA00022692"/>
    </source>
</evidence>
<evidence type="ECO:0000313" key="13">
    <source>
        <dbReference type="EnsemblMetazoa" id="CapteP118849"/>
    </source>
</evidence>
<dbReference type="HOGENOM" id="CLU_009579_11_5_1"/>
<evidence type="ECO:0000256" key="9">
    <source>
        <dbReference type="SAM" id="MobiDB-lite"/>
    </source>
</evidence>
<proteinExistence type="predicted"/>
<keyword evidence="3 10" id="KW-0812">Transmembrane</keyword>
<evidence type="ECO:0000259" key="11">
    <source>
        <dbReference type="PROSITE" id="PS50262"/>
    </source>
</evidence>
<organism evidence="12">
    <name type="scientific">Capitella teleta</name>
    <name type="common">Polychaete worm</name>
    <dbReference type="NCBI Taxonomy" id="283909"/>
    <lineage>
        <taxon>Eukaryota</taxon>
        <taxon>Metazoa</taxon>
        <taxon>Spiralia</taxon>
        <taxon>Lophotrochozoa</taxon>
        <taxon>Annelida</taxon>
        <taxon>Polychaeta</taxon>
        <taxon>Sedentaria</taxon>
        <taxon>Scolecida</taxon>
        <taxon>Capitellidae</taxon>
        <taxon>Capitella</taxon>
    </lineage>
</organism>
<evidence type="ECO:0000256" key="5">
    <source>
        <dbReference type="ARBA" id="ARBA00023040"/>
    </source>
</evidence>
<reference evidence="13" key="3">
    <citation type="submission" date="2015-06" db="UniProtKB">
        <authorList>
            <consortium name="EnsemblMetazoa"/>
        </authorList>
    </citation>
    <scope>IDENTIFICATION</scope>
</reference>
<keyword evidence="5" id="KW-0297">G-protein coupled receptor</keyword>
<evidence type="ECO:0000313" key="14">
    <source>
        <dbReference type="Proteomes" id="UP000014760"/>
    </source>
</evidence>
<evidence type="ECO:0000256" key="1">
    <source>
        <dbReference type="ARBA" id="ARBA00004651"/>
    </source>
</evidence>
<evidence type="ECO:0000313" key="12">
    <source>
        <dbReference type="EMBL" id="ELU00723.1"/>
    </source>
</evidence>
<dbReference type="SUPFAM" id="SSF81321">
    <property type="entry name" value="Family A G protein-coupled receptor-like"/>
    <property type="match status" value="1"/>
</dbReference>
<keyword evidence="6 10" id="KW-0472">Membrane</keyword>
<dbReference type="PROSITE" id="PS50262">
    <property type="entry name" value="G_PROTEIN_RECEP_F1_2"/>
    <property type="match status" value="1"/>
</dbReference>
<dbReference type="InterPro" id="IPR050569">
    <property type="entry name" value="TAAR"/>
</dbReference>
<evidence type="ECO:0000256" key="6">
    <source>
        <dbReference type="ARBA" id="ARBA00023136"/>
    </source>
</evidence>
<comment type="subcellular location">
    <subcellularLocation>
        <location evidence="1">Cell membrane</location>
        <topology evidence="1">Multi-pass membrane protein</topology>
    </subcellularLocation>
</comment>
<evidence type="ECO:0000256" key="2">
    <source>
        <dbReference type="ARBA" id="ARBA00022475"/>
    </source>
</evidence>
<evidence type="ECO:0000256" key="10">
    <source>
        <dbReference type="SAM" id="Phobius"/>
    </source>
</evidence>
<evidence type="ECO:0000256" key="8">
    <source>
        <dbReference type="ARBA" id="ARBA00023224"/>
    </source>
</evidence>
<keyword evidence="8" id="KW-0807">Transducer</keyword>
<dbReference type="Proteomes" id="UP000014760">
    <property type="component" value="Unassembled WGS sequence"/>
</dbReference>
<reference evidence="14" key="1">
    <citation type="submission" date="2012-12" db="EMBL/GenBank/DDBJ databases">
        <authorList>
            <person name="Hellsten U."/>
            <person name="Grimwood J."/>
            <person name="Chapman J.A."/>
            <person name="Shapiro H."/>
            <person name="Aerts A."/>
            <person name="Otillar R.P."/>
            <person name="Terry A.Y."/>
            <person name="Boore J.L."/>
            <person name="Simakov O."/>
            <person name="Marletaz F."/>
            <person name="Cho S.-J."/>
            <person name="Edsinger-Gonzales E."/>
            <person name="Havlak P."/>
            <person name="Kuo D.-H."/>
            <person name="Larsson T."/>
            <person name="Lv J."/>
            <person name="Arendt D."/>
            <person name="Savage R."/>
            <person name="Osoegawa K."/>
            <person name="de Jong P."/>
            <person name="Lindberg D.R."/>
            <person name="Seaver E.C."/>
            <person name="Weisblat D.A."/>
            <person name="Putnam N.H."/>
            <person name="Grigoriev I.V."/>
            <person name="Rokhsar D.S."/>
        </authorList>
    </citation>
    <scope>NUCLEOTIDE SEQUENCE</scope>
    <source>
        <strain evidence="14">I ESC-2004</strain>
    </source>
</reference>
<dbReference type="Gene3D" id="1.20.1070.10">
    <property type="entry name" value="Rhodopsin 7-helix transmembrane proteins"/>
    <property type="match status" value="1"/>
</dbReference>
<dbReference type="OrthoDB" id="284782at2759"/>
<keyword evidence="2" id="KW-1003">Cell membrane</keyword>
<sequence>MESAAATLNTSVNLTDEADVTKASLVTWQWVALIIFIVVLTGSLIGNLMTVIAFFKFKALQDATNCLICNQSISDVISALVTYVYLSFSYSPRKDLYILTHKYACLCYLWASCFTLNATFLNIMAISVERLIAITLPFVNMNPRKKTVVLTWILISWVATFIFTSFPTLGFNTWDTGSAYGCYLYYLYPEVYVMYGSIVPMFLILALTAVLNVIIGAFVFRRQLRRGKVGPTEESPAGTSGGGSTVTNTKQPAKKPQTLNNPANRKLTIMLLMVIGVFFLSWIPYLCITSFSLADSSMYSSLYYVQVMHEFTKPLIMVNGLLNPLIYAHRNPHFKKAFQQLLRRQGHN</sequence>
<evidence type="ECO:0000256" key="4">
    <source>
        <dbReference type="ARBA" id="ARBA00022989"/>
    </source>
</evidence>
<evidence type="ECO:0000256" key="7">
    <source>
        <dbReference type="ARBA" id="ARBA00023170"/>
    </source>
</evidence>
<dbReference type="InterPro" id="IPR000276">
    <property type="entry name" value="GPCR_Rhodpsn"/>
</dbReference>
<dbReference type="STRING" id="283909.R7UA82"/>
<keyword evidence="7" id="KW-0675">Receptor</keyword>
<feature type="transmembrane region" description="Helical" evidence="10">
    <location>
        <begin position="149"/>
        <end position="171"/>
    </location>
</feature>
<keyword evidence="4 10" id="KW-1133">Transmembrane helix</keyword>
<dbReference type="GO" id="GO:0004930">
    <property type="term" value="F:G protein-coupled receptor activity"/>
    <property type="evidence" value="ECO:0007669"/>
    <property type="project" value="UniProtKB-KW"/>
</dbReference>
<dbReference type="PRINTS" id="PR00237">
    <property type="entry name" value="GPCRRHODOPSN"/>
</dbReference>
<dbReference type="EnsemblMetazoa" id="CapteT118849">
    <property type="protein sequence ID" value="CapteP118849"/>
    <property type="gene ID" value="CapteG118849"/>
</dbReference>
<feature type="region of interest" description="Disordered" evidence="9">
    <location>
        <begin position="229"/>
        <end position="259"/>
    </location>
</feature>
<dbReference type="EMBL" id="AMQN01001808">
    <property type="status" value="NOT_ANNOTATED_CDS"/>
    <property type="molecule type" value="Genomic_DNA"/>
</dbReference>
<feature type="transmembrane region" description="Helical" evidence="10">
    <location>
        <begin position="108"/>
        <end position="128"/>
    </location>
</feature>
<feature type="domain" description="G-protein coupled receptors family 1 profile" evidence="11">
    <location>
        <begin position="46"/>
        <end position="327"/>
    </location>
</feature>
<dbReference type="CDD" id="cd00637">
    <property type="entry name" value="7tm_classA_rhodopsin-like"/>
    <property type="match status" value="1"/>
</dbReference>
<accession>R7UA82</accession>
<feature type="transmembrane region" description="Helical" evidence="10">
    <location>
        <begin position="67"/>
        <end position="88"/>
    </location>
</feature>
<dbReference type="InterPro" id="IPR017452">
    <property type="entry name" value="GPCR_Rhodpsn_7TM"/>
</dbReference>
<dbReference type="PANTHER" id="PTHR24249">
    <property type="entry name" value="HISTAMINE RECEPTOR-RELATED G-PROTEIN COUPLED RECEPTOR"/>
    <property type="match status" value="1"/>
</dbReference>
<dbReference type="Pfam" id="PF00001">
    <property type="entry name" value="7tm_1"/>
    <property type="match status" value="1"/>
</dbReference>
<dbReference type="EMBL" id="KB305766">
    <property type="protein sequence ID" value="ELU00723.1"/>
    <property type="molecule type" value="Genomic_DNA"/>
</dbReference>
<keyword evidence="14" id="KW-1185">Reference proteome</keyword>
<feature type="transmembrane region" description="Helical" evidence="10">
    <location>
        <begin position="191"/>
        <end position="220"/>
    </location>
</feature>
<protein>
    <recommendedName>
        <fullName evidence="11">G-protein coupled receptors family 1 profile domain-containing protein</fullName>
    </recommendedName>
</protein>
<dbReference type="OMA" id="YHYHAHA"/>